<dbReference type="RefSeq" id="WP_378262757.1">
    <property type="nucleotide sequence ID" value="NZ_JBHUKR010000004.1"/>
</dbReference>
<name>A0ABW5FP29_9PSEU</name>
<keyword evidence="2" id="KW-1185">Reference proteome</keyword>
<accession>A0ABW5FP29</accession>
<evidence type="ECO:0000313" key="1">
    <source>
        <dbReference type="EMBL" id="MFD2415577.1"/>
    </source>
</evidence>
<comment type="caution">
    <text evidence="1">The sequence shown here is derived from an EMBL/GenBank/DDBJ whole genome shotgun (WGS) entry which is preliminary data.</text>
</comment>
<reference evidence="2" key="1">
    <citation type="journal article" date="2019" name="Int. J. Syst. Evol. Microbiol.">
        <title>The Global Catalogue of Microorganisms (GCM) 10K type strain sequencing project: providing services to taxonomists for standard genome sequencing and annotation.</title>
        <authorList>
            <consortium name="The Broad Institute Genomics Platform"/>
            <consortium name="The Broad Institute Genome Sequencing Center for Infectious Disease"/>
            <person name="Wu L."/>
            <person name="Ma J."/>
        </authorList>
    </citation>
    <scope>NUCLEOTIDE SEQUENCE [LARGE SCALE GENOMIC DNA]</scope>
    <source>
        <strain evidence="2">CGMCC 4.7645</strain>
    </source>
</reference>
<organism evidence="1 2">
    <name type="scientific">Amycolatopsis pigmentata</name>
    <dbReference type="NCBI Taxonomy" id="450801"/>
    <lineage>
        <taxon>Bacteria</taxon>
        <taxon>Bacillati</taxon>
        <taxon>Actinomycetota</taxon>
        <taxon>Actinomycetes</taxon>
        <taxon>Pseudonocardiales</taxon>
        <taxon>Pseudonocardiaceae</taxon>
        <taxon>Amycolatopsis</taxon>
    </lineage>
</organism>
<proteinExistence type="predicted"/>
<dbReference type="EMBL" id="JBHUKR010000004">
    <property type="protein sequence ID" value="MFD2415577.1"/>
    <property type="molecule type" value="Genomic_DNA"/>
</dbReference>
<dbReference type="Proteomes" id="UP001597417">
    <property type="component" value="Unassembled WGS sequence"/>
</dbReference>
<protein>
    <submittedName>
        <fullName evidence="1">Uncharacterized protein</fullName>
    </submittedName>
</protein>
<sequence>MLDSADLTDRLVWTKAGGDEPDWVGGGSYHVVRKERHDRSESLLRPNVTFQDFVA</sequence>
<evidence type="ECO:0000313" key="2">
    <source>
        <dbReference type="Proteomes" id="UP001597417"/>
    </source>
</evidence>
<gene>
    <name evidence="1" type="ORF">ACFSXZ_04465</name>
</gene>